<accession>A0A419T1N0</accession>
<dbReference type="InterPro" id="IPR012223">
    <property type="entry name" value="TEII"/>
</dbReference>
<keyword evidence="4" id="KW-1185">Reference proteome</keyword>
<dbReference type="Gene3D" id="3.40.50.1820">
    <property type="entry name" value="alpha/beta hydrolase"/>
    <property type="match status" value="1"/>
</dbReference>
<evidence type="ECO:0000313" key="3">
    <source>
        <dbReference type="EMBL" id="RKD31339.1"/>
    </source>
</evidence>
<organism evidence="3 4">
    <name type="scientific">Lacrimispora algidixylanolytica</name>
    <dbReference type="NCBI Taxonomy" id="94868"/>
    <lineage>
        <taxon>Bacteria</taxon>
        <taxon>Bacillati</taxon>
        <taxon>Bacillota</taxon>
        <taxon>Clostridia</taxon>
        <taxon>Lachnospirales</taxon>
        <taxon>Lachnospiraceae</taxon>
        <taxon>Lacrimispora</taxon>
    </lineage>
</organism>
<dbReference type="InterPro" id="IPR001031">
    <property type="entry name" value="Thioesterase"/>
</dbReference>
<feature type="domain" description="Thioesterase" evidence="2">
    <location>
        <begin position="6"/>
        <end position="230"/>
    </location>
</feature>
<dbReference type="EMBL" id="MCIA01000021">
    <property type="protein sequence ID" value="RKD31339.1"/>
    <property type="molecule type" value="Genomic_DNA"/>
</dbReference>
<comment type="caution">
    <text evidence="3">The sequence shown here is derived from an EMBL/GenBank/DDBJ whole genome shotgun (WGS) entry which is preliminary data.</text>
</comment>
<evidence type="ECO:0000313" key="4">
    <source>
        <dbReference type="Proteomes" id="UP000284277"/>
    </source>
</evidence>
<dbReference type="Pfam" id="PF00975">
    <property type="entry name" value="Thioesterase"/>
    <property type="match status" value="1"/>
</dbReference>
<dbReference type="GO" id="GO:0008610">
    <property type="term" value="P:lipid biosynthetic process"/>
    <property type="evidence" value="ECO:0007669"/>
    <property type="project" value="TreeGrafter"/>
</dbReference>
<comment type="similarity">
    <text evidence="1">Belongs to the thioesterase family.</text>
</comment>
<dbReference type="AlphaFoldDB" id="A0A419T1N0"/>
<proteinExistence type="inferred from homology"/>
<dbReference type="InterPro" id="IPR029058">
    <property type="entry name" value="AB_hydrolase_fold"/>
</dbReference>
<gene>
    <name evidence="3" type="ORF">BET01_20690</name>
</gene>
<evidence type="ECO:0000259" key="2">
    <source>
        <dbReference type="Pfam" id="PF00975"/>
    </source>
</evidence>
<dbReference type="PANTHER" id="PTHR11487:SF0">
    <property type="entry name" value="S-ACYL FATTY ACID SYNTHASE THIOESTERASE, MEDIUM CHAIN"/>
    <property type="match status" value="1"/>
</dbReference>
<name>A0A419T1N0_9FIRM</name>
<reference evidence="3 4" key="1">
    <citation type="submission" date="2016-08" db="EMBL/GenBank/DDBJ databases">
        <title>A new outlook on sporulation: Clostridium algidixylanolyticum.</title>
        <authorList>
            <person name="Poppleton D.I."/>
            <person name="Gribaldo S."/>
        </authorList>
    </citation>
    <scope>NUCLEOTIDE SEQUENCE [LARGE SCALE GENOMIC DNA]</scope>
    <source>
        <strain evidence="3 4">SPL73</strain>
    </source>
</reference>
<evidence type="ECO:0000256" key="1">
    <source>
        <dbReference type="ARBA" id="ARBA00007169"/>
    </source>
</evidence>
<sequence length="235" mass="27578">MVKIMKLFCIPYAGGSETIFYSWRKYLGHSIELVPIQLKGRGRRFSESLYKSVEEAVDDIFVNIKDKIVDDDFCIYGHSMGSLLAYELYYKLSDGDFKLPKHIFFSGHKAPSKMLHNRTILELSDNDFINYITKFGGMSEEILDYQELLQIFLPVIKNDIRILDNYNYEEKLARINCDVSIFYGKKDDISMEDILAWKNHVCKSIELYSFEGNHFFINDNIEYITNIISTILERY</sequence>
<protein>
    <submittedName>
        <fullName evidence="3">Putative thioesterase</fullName>
    </submittedName>
</protein>
<dbReference type="Proteomes" id="UP000284277">
    <property type="component" value="Unassembled WGS sequence"/>
</dbReference>
<dbReference type="PANTHER" id="PTHR11487">
    <property type="entry name" value="THIOESTERASE"/>
    <property type="match status" value="1"/>
</dbReference>
<dbReference type="SUPFAM" id="SSF53474">
    <property type="entry name" value="alpha/beta-Hydrolases"/>
    <property type="match status" value="1"/>
</dbReference>